<dbReference type="STRING" id="338966.Ppro_1796"/>
<keyword evidence="5" id="KW-0472">Membrane</keyword>
<keyword evidence="5" id="KW-1133">Transmembrane helix</keyword>
<reference evidence="6 7" key="1">
    <citation type="submission" date="2006-10" db="EMBL/GenBank/DDBJ databases">
        <title>Complete sequence of chromosome of Pelobacter propionicus DSM 2379.</title>
        <authorList>
            <consortium name="US DOE Joint Genome Institute"/>
            <person name="Copeland A."/>
            <person name="Lucas S."/>
            <person name="Lapidus A."/>
            <person name="Barry K."/>
            <person name="Detter J.C."/>
            <person name="Glavina del Rio T."/>
            <person name="Hammon N."/>
            <person name="Israni S."/>
            <person name="Dalin E."/>
            <person name="Tice H."/>
            <person name="Pitluck S."/>
            <person name="Saunders E."/>
            <person name="Brettin T."/>
            <person name="Bruce D."/>
            <person name="Han C."/>
            <person name="Tapia R."/>
            <person name="Schmutz J."/>
            <person name="Larimer F."/>
            <person name="Land M."/>
            <person name="Hauser L."/>
            <person name="Kyrpides N."/>
            <person name="Kim E."/>
            <person name="Lovley D."/>
            <person name="Richardson P."/>
        </authorList>
    </citation>
    <scope>NUCLEOTIDE SEQUENCE [LARGE SCALE GENOMIC DNA]</scope>
    <source>
        <strain evidence="7">DSM 2379 / NBRC 103807 / OttBd1</strain>
    </source>
</reference>
<dbReference type="Gene3D" id="1.25.40.10">
    <property type="entry name" value="Tetratricopeptide repeat domain"/>
    <property type="match status" value="1"/>
</dbReference>
<dbReference type="PANTHER" id="PTHR44943:SF9">
    <property type="entry name" value="TPR-REPEAT-CONTAINING PROTEIN"/>
    <property type="match status" value="1"/>
</dbReference>
<evidence type="ECO:0000256" key="2">
    <source>
        <dbReference type="ARBA" id="ARBA00022803"/>
    </source>
</evidence>
<evidence type="ECO:0000256" key="1">
    <source>
        <dbReference type="ARBA" id="ARBA00022737"/>
    </source>
</evidence>
<dbReference type="PROSITE" id="PS50005">
    <property type="entry name" value="TPR"/>
    <property type="match status" value="2"/>
</dbReference>
<dbReference type="InterPro" id="IPR011990">
    <property type="entry name" value="TPR-like_helical_dom_sf"/>
</dbReference>
<dbReference type="AlphaFoldDB" id="A1APY8"/>
<dbReference type="SMART" id="SM00028">
    <property type="entry name" value="TPR"/>
    <property type="match status" value="2"/>
</dbReference>
<evidence type="ECO:0000256" key="5">
    <source>
        <dbReference type="SAM" id="Phobius"/>
    </source>
</evidence>
<dbReference type="eggNOG" id="COG0457">
    <property type="taxonomic scope" value="Bacteria"/>
</dbReference>
<dbReference type="InterPro" id="IPR051685">
    <property type="entry name" value="Ycf3/AcsC/BcsC/TPR_MFPF"/>
</dbReference>
<dbReference type="HOGENOM" id="CLU_094894_0_0_7"/>
<keyword evidence="3" id="KW-0793">Thylakoid</keyword>
<keyword evidence="7" id="KW-1185">Reference proteome</keyword>
<proteinExistence type="predicted"/>
<gene>
    <name evidence="6" type="ordered locus">Ppro_1796</name>
</gene>
<dbReference type="SUPFAM" id="SSF48452">
    <property type="entry name" value="TPR-like"/>
    <property type="match status" value="1"/>
</dbReference>
<keyword evidence="5" id="KW-0812">Transmembrane</keyword>
<dbReference type="Pfam" id="PF13414">
    <property type="entry name" value="TPR_11"/>
    <property type="match status" value="1"/>
</dbReference>
<dbReference type="InterPro" id="IPR019734">
    <property type="entry name" value="TPR_rpt"/>
</dbReference>
<sequence>MIRFPCLRPDQGPQARIRVNGVILMKKETILIAVAALLVGFLGGFLIFSMNSEKTNRQDQAQVSALAAPLPDHGRRIAETEAIIARDPGNLKAWISLGNDFFDSNQPSKAIQAYAQALEIQPANPDVLTDQGIMFRKLGWYDKALANFQKARALNPRHLQSLYNMSIVYTVDLKQPDRAVPLWEAYLREDGTSETARQVRELLASMTRQGDHPARK</sequence>
<dbReference type="EMBL" id="CP000482">
    <property type="protein sequence ID" value="ABK99408.1"/>
    <property type="molecule type" value="Genomic_DNA"/>
</dbReference>
<dbReference type="PANTHER" id="PTHR44943">
    <property type="entry name" value="CELLULOSE SYNTHASE OPERON PROTEIN C"/>
    <property type="match status" value="1"/>
</dbReference>
<name>A1APY8_PELPD</name>
<feature type="repeat" description="TPR" evidence="4">
    <location>
        <begin position="125"/>
        <end position="158"/>
    </location>
</feature>
<evidence type="ECO:0000313" key="7">
    <source>
        <dbReference type="Proteomes" id="UP000006732"/>
    </source>
</evidence>
<keyword evidence="1" id="KW-0677">Repeat</keyword>
<feature type="repeat" description="TPR" evidence="4">
    <location>
        <begin position="91"/>
        <end position="124"/>
    </location>
</feature>
<dbReference type="KEGG" id="ppd:Ppro_1796"/>
<evidence type="ECO:0000313" key="6">
    <source>
        <dbReference type="EMBL" id="ABK99408.1"/>
    </source>
</evidence>
<keyword evidence="2 4" id="KW-0802">TPR repeat</keyword>
<accession>A1APY8</accession>
<evidence type="ECO:0000256" key="3">
    <source>
        <dbReference type="ARBA" id="ARBA00023078"/>
    </source>
</evidence>
<dbReference type="Proteomes" id="UP000006732">
    <property type="component" value="Chromosome"/>
</dbReference>
<evidence type="ECO:0000256" key="4">
    <source>
        <dbReference type="PROSITE-ProRule" id="PRU00339"/>
    </source>
</evidence>
<protein>
    <submittedName>
        <fullName evidence="6">Tetratricopeptide TPR_2 repeat protein</fullName>
    </submittedName>
</protein>
<organism evidence="6 7">
    <name type="scientific">Pelobacter propionicus (strain DSM 2379 / NBRC 103807 / OttBd1)</name>
    <dbReference type="NCBI Taxonomy" id="338966"/>
    <lineage>
        <taxon>Bacteria</taxon>
        <taxon>Pseudomonadati</taxon>
        <taxon>Thermodesulfobacteriota</taxon>
        <taxon>Desulfuromonadia</taxon>
        <taxon>Desulfuromonadales</taxon>
        <taxon>Desulfuromonadaceae</taxon>
        <taxon>Pelobacter</taxon>
    </lineage>
</organism>
<feature type="transmembrane region" description="Helical" evidence="5">
    <location>
        <begin position="30"/>
        <end position="48"/>
    </location>
</feature>